<evidence type="ECO:0000256" key="12">
    <source>
        <dbReference type="ARBA" id="ARBA00025533"/>
    </source>
</evidence>
<dbReference type="Gene3D" id="3.30.1520.10">
    <property type="entry name" value="Phox-like domain"/>
    <property type="match status" value="1"/>
</dbReference>
<dbReference type="OrthoDB" id="336240at2759"/>
<comment type="caution">
    <text evidence="15">The sequence shown here is derived from an EMBL/GenBank/DDBJ whole genome shotgun (WGS) entry which is preliminary data.</text>
</comment>
<dbReference type="EMBL" id="WUBL01000022">
    <property type="protein sequence ID" value="KAF2970495.1"/>
    <property type="molecule type" value="Genomic_DNA"/>
</dbReference>
<dbReference type="GO" id="GO:0003676">
    <property type="term" value="F:nucleic acid binding"/>
    <property type="evidence" value="ECO:0007669"/>
    <property type="project" value="InterPro"/>
</dbReference>
<comment type="function">
    <text evidence="12">Required for retention of late Golgi membrane proteins. Component of the retrieval machinery that functions by direct interaction with the cytosolic tails of certain TGN membrane proteins during the sorting/budding process at the prevacuolar compartment. Binds phosphatidylinositol 3-phosphate (PtdIns(P3)).</text>
</comment>
<feature type="compositionally biased region" description="Polar residues" evidence="13">
    <location>
        <begin position="160"/>
        <end position="172"/>
    </location>
</feature>
<gene>
    <name evidence="15" type="ORF">GQX73_g3060</name>
</gene>
<dbReference type="InterPro" id="IPR036871">
    <property type="entry name" value="PX_dom_sf"/>
</dbReference>
<keyword evidence="7" id="KW-0963">Cytoplasm</keyword>
<dbReference type="SMART" id="SM00312">
    <property type="entry name" value="PX"/>
    <property type="match status" value="1"/>
</dbReference>
<comment type="subcellular location">
    <subcellularLocation>
        <location evidence="3">Cytoplasm</location>
    </subcellularLocation>
    <subcellularLocation>
        <location evidence="2">Golgi apparatus membrane</location>
        <topology evidence="2">Peripheral membrane protein</topology>
        <orientation evidence="2">Cytoplasmic side</orientation>
    </subcellularLocation>
    <subcellularLocation>
        <location evidence="1">Prevacuolar compartment membrane</location>
        <topology evidence="1">Peripheral membrane protein</topology>
        <orientation evidence="1">Cytoplasmic side</orientation>
    </subcellularLocation>
</comment>
<dbReference type="GO" id="GO:0000139">
    <property type="term" value="C:Golgi membrane"/>
    <property type="evidence" value="ECO:0007669"/>
    <property type="project" value="UniProtKB-SubCell"/>
</dbReference>
<dbReference type="FunFam" id="3.30.1520.10:FF:000030">
    <property type="entry name" value="Sorting nexin-3, variant"/>
    <property type="match status" value="1"/>
</dbReference>
<dbReference type="PANTHER" id="PTHR45963">
    <property type="entry name" value="RE52028P"/>
    <property type="match status" value="1"/>
</dbReference>
<feature type="region of interest" description="Disordered" evidence="13">
    <location>
        <begin position="509"/>
        <end position="532"/>
    </location>
</feature>
<keyword evidence="6" id="KW-0813">Transport</keyword>
<feature type="compositionally biased region" description="Polar residues" evidence="13">
    <location>
        <begin position="1135"/>
        <end position="1153"/>
    </location>
</feature>
<dbReference type="PANTHER" id="PTHR45963:SF2">
    <property type="entry name" value="RE52028P"/>
    <property type="match status" value="1"/>
</dbReference>
<dbReference type="GO" id="GO:0030904">
    <property type="term" value="C:retromer complex"/>
    <property type="evidence" value="ECO:0007669"/>
    <property type="project" value="TreeGrafter"/>
</dbReference>
<evidence type="ECO:0000256" key="5">
    <source>
        <dbReference type="ARBA" id="ARBA00020436"/>
    </source>
</evidence>
<evidence type="ECO:0000256" key="4">
    <source>
        <dbReference type="ARBA" id="ARBA00010883"/>
    </source>
</evidence>
<accession>A0A7C8MXE9</accession>
<feature type="domain" description="PX" evidence="14">
    <location>
        <begin position="1204"/>
        <end position="1319"/>
    </location>
</feature>
<dbReference type="Proteomes" id="UP000481858">
    <property type="component" value="Unassembled WGS sequence"/>
</dbReference>
<feature type="region of interest" description="Disordered" evidence="13">
    <location>
        <begin position="160"/>
        <end position="274"/>
    </location>
</feature>
<feature type="compositionally biased region" description="Polar residues" evidence="13">
    <location>
        <begin position="391"/>
        <end position="406"/>
    </location>
</feature>
<protein>
    <recommendedName>
        <fullName evidence="5">Sorting nexin-3</fullName>
    </recommendedName>
</protein>
<feature type="region of interest" description="Disordered" evidence="13">
    <location>
        <begin position="1134"/>
        <end position="1175"/>
    </location>
</feature>
<dbReference type="GO" id="GO:0015031">
    <property type="term" value="P:protein transport"/>
    <property type="evidence" value="ECO:0007669"/>
    <property type="project" value="UniProtKB-KW"/>
</dbReference>
<dbReference type="SUPFAM" id="SSF64268">
    <property type="entry name" value="PX domain"/>
    <property type="match status" value="1"/>
</dbReference>
<feature type="compositionally biased region" description="Polar residues" evidence="13">
    <location>
        <begin position="195"/>
        <end position="205"/>
    </location>
</feature>
<evidence type="ECO:0000256" key="3">
    <source>
        <dbReference type="ARBA" id="ARBA00004496"/>
    </source>
</evidence>
<evidence type="ECO:0000256" key="1">
    <source>
        <dbReference type="ARBA" id="ARBA00004179"/>
    </source>
</evidence>
<dbReference type="InParanoid" id="A0A7C8MXE9"/>
<feature type="region of interest" description="Disordered" evidence="13">
    <location>
        <begin position="384"/>
        <end position="409"/>
    </location>
</feature>
<feature type="compositionally biased region" description="Polar residues" evidence="13">
    <location>
        <begin position="562"/>
        <end position="576"/>
    </location>
</feature>
<evidence type="ECO:0000256" key="13">
    <source>
        <dbReference type="SAM" id="MobiDB-lite"/>
    </source>
</evidence>
<dbReference type="InterPro" id="IPR001683">
    <property type="entry name" value="PX_dom"/>
</dbReference>
<reference evidence="15 16" key="1">
    <citation type="submission" date="2019-12" db="EMBL/GenBank/DDBJ databases">
        <title>Draft genome sequence of the ascomycete Xylaria multiplex DSM 110363.</title>
        <authorList>
            <person name="Buettner E."/>
            <person name="Kellner H."/>
        </authorList>
    </citation>
    <scope>NUCLEOTIDE SEQUENCE [LARGE SCALE GENOMIC DNA]</scope>
    <source>
        <strain evidence="15 16">DSM 110363</strain>
    </source>
</reference>
<keyword evidence="16" id="KW-1185">Reference proteome</keyword>
<evidence type="ECO:0000256" key="7">
    <source>
        <dbReference type="ARBA" id="ARBA00022490"/>
    </source>
</evidence>
<evidence type="ECO:0000256" key="2">
    <source>
        <dbReference type="ARBA" id="ARBA00004255"/>
    </source>
</evidence>
<name>A0A7C8MXE9_9PEZI</name>
<dbReference type="InterPro" id="IPR035979">
    <property type="entry name" value="RBD_domain_sf"/>
</dbReference>
<comment type="similarity">
    <text evidence="4">Belongs to the sorting nexin family.</text>
</comment>
<dbReference type="Gene3D" id="3.30.70.330">
    <property type="match status" value="1"/>
</dbReference>
<keyword evidence="11" id="KW-0472">Membrane</keyword>
<evidence type="ECO:0000259" key="14">
    <source>
        <dbReference type="PROSITE" id="PS50195"/>
    </source>
</evidence>
<evidence type="ECO:0000256" key="11">
    <source>
        <dbReference type="ARBA" id="ARBA00023136"/>
    </source>
</evidence>
<evidence type="ECO:0000313" key="15">
    <source>
        <dbReference type="EMBL" id="KAF2970495.1"/>
    </source>
</evidence>
<dbReference type="InterPro" id="IPR012677">
    <property type="entry name" value="Nucleotide-bd_a/b_plait_sf"/>
</dbReference>
<evidence type="ECO:0000256" key="10">
    <source>
        <dbReference type="ARBA" id="ARBA00023121"/>
    </source>
</evidence>
<dbReference type="PROSITE" id="PS50195">
    <property type="entry name" value="PX"/>
    <property type="match status" value="1"/>
</dbReference>
<evidence type="ECO:0000313" key="16">
    <source>
        <dbReference type="Proteomes" id="UP000481858"/>
    </source>
</evidence>
<dbReference type="InterPro" id="IPR042138">
    <property type="entry name" value="PX_Grd19_PX"/>
</dbReference>
<dbReference type="GO" id="GO:0032266">
    <property type="term" value="F:phosphatidylinositol-3-phosphate binding"/>
    <property type="evidence" value="ECO:0007669"/>
    <property type="project" value="InterPro"/>
</dbReference>
<evidence type="ECO:0000256" key="6">
    <source>
        <dbReference type="ARBA" id="ARBA00022448"/>
    </source>
</evidence>
<evidence type="ECO:0000256" key="8">
    <source>
        <dbReference type="ARBA" id="ARBA00022927"/>
    </source>
</evidence>
<proteinExistence type="inferred from homology"/>
<dbReference type="SUPFAM" id="SSF54928">
    <property type="entry name" value="RNA-binding domain, RBD"/>
    <property type="match status" value="1"/>
</dbReference>
<keyword evidence="10" id="KW-0446">Lipid-binding</keyword>
<feature type="compositionally biased region" description="Low complexity" evidence="13">
    <location>
        <begin position="247"/>
        <end position="258"/>
    </location>
</feature>
<dbReference type="GO" id="GO:0031901">
    <property type="term" value="C:early endosome membrane"/>
    <property type="evidence" value="ECO:0007669"/>
    <property type="project" value="TreeGrafter"/>
</dbReference>
<dbReference type="InterPro" id="IPR051074">
    <property type="entry name" value="Sorting_Nexin"/>
</dbReference>
<dbReference type="GO" id="GO:0032456">
    <property type="term" value="P:endocytic recycling"/>
    <property type="evidence" value="ECO:0007669"/>
    <property type="project" value="TreeGrafter"/>
</dbReference>
<feature type="region of interest" description="Disordered" evidence="13">
    <location>
        <begin position="545"/>
        <end position="580"/>
    </location>
</feature>
<keyword evidence="9" id="KW-0333">Golgi apparatus</keyword>
<keyword evidence="8" id="KW-0653">Protein transport</keyword>
<sequence length="1319" mass="145705">MLFRPGFNWNELPLAVPVSVSLLGSLFVASTIPDATQIKIISPHGDFKHLRMTIAYKYDLTYSAIGYIRDHVLTVWSYVTGGADEGTLVDVFAKVKKVTDGLQKSIADKKSINGTPLPKADATEVEEWQLTINTDSKNVSNVTARGGQPSAAPYMSIAQSNRWRQPIPTGSSDYDDTVGGGVSLTAASDFDDNSRVNSHPCSSKPNSKDTVEKPATPSSNLNGNAKIFRPSAQTEAAIESANSEAHSTSSPGVMSSVSQPATTKPIEPVAGEEETDEEVIGAAHILMDIYYSQQRTRSATISAHQHVADNNAHDNNGYGSSTAHSSPIKYVAWNRVPVAETPMNGVEQQYFGETQEQNNDNAPSEGRSSTTLIERDSALQFVANSAEDSKQSQVARQPAPTMSNVSHHQHAQIYPQITPAANYDTHGMPGMASERHANGAALVTYNHATGGQQPSSVGCDAKVPPFTPAALNAGTIMYTQGDNMQAGLARSSTGYQKQEFANHGAPVMESPQVSHSGFSPGHQHHQNNGLSNGNFVTMDTTRTVSIPQGNNSQLHQAHGPPSGNTFNQQVQMQGQTHGHPGYTYNQPHPPSTYAISYQSHQGQAHGSPMPYSNEHQSDRFYHHQDRNYAPMTHDHPRPQNPGMGGVTPNISVNGSSYQQFKTQDSSSAVVRGYAHGLSGSVSDGSMSQYYPNGQPNTSVALVHVGREPIRNQQTVGPMDFEMPTKETMANRSEMLQALTENGKPSLQDLFDPKFLPFIETYKYSYPCEETGVIVIKNIPYETTRGEVIALLGKTSKILNDRQEPVHIIMDRVTSKTKDAFCELSSLDAAIEMVDKFKRSAESGRIVRIGDRPVDVELSSHTTLMTNLFPSSRNGVIWRGTRPQIVNGSQHPWENFSGFLTEEEMVMLSKHVENSQRSLYARICPERPYECMISTLRKTPWYMAEYITIKERHVVYECCMKMIGALVSKLGRRGGDGDREDKAAKRLSPQLLDRLVTSAVLCPGFSVVQKHNIATTAGLSEWKCREFNQPRFPDSWRHQWVLAPKANMPIDVLEWYISIIRAETTRVVQTLDVSQKLSLQGVMDHLDGYWGFFWVEADFPTGRVWDNMSLAECSRLEWRAIERIITRAIQGGSIPPSYTGSYPKTTVKTASSEQEPAGGVPPKSPTQNTTPGGIRGMASMARPIMQSMPDNRHQSFDEIYGPPENFLEIEVRNPRTHGTSRHMYTDYEIVCRTNIPAFKLRQSSVRRRYSDFEYFRDILERESARVTIPPLPGKVFTNRFSDDVIEGRRAGLEKFLKIVVGHPLLQTGSKVLAAFVQGEF</sequence>
<dbReference type="Pfam" id="PF00787">
    <property type="entry name" value="PX"/>
    <property type="match status" value="1"/>
</dbReference>
<feature type="compositionally biased region" description="Polar residues" evidence="13">
    <location>
        <begin position="545"/>
        <end position="555"/>
    </location>
</feature>
<dbReference type="GO" id="GO:0034499">
    <property type="term" value="P:late endosome to Golgi transport"/>
    <property type="evidence" value="ECO:0007669"/>
    <property type="project" value="TreeGrafter"/>
</dbReference>
<organism evidence="15 16">
    <name type="scientific">Xylaria multiplex</name>
    <dbReference type="NCBI Taxonomy" id="323545"/>
    <lineage>
        <taxon>Eukaryota</taxon>
        <taxon>Fungi</taxon>
        <taxon>Dikarya</taxon>
        <taxon>Ascomycota</taxon>
        <taxon>Pezizomycotina</taxon>
        <taxon>Sordariomycetes</taxon>
        <taxon>Xylariomycetidae</taxon>
        <taxon>Xylariales</taxon>
        <taxon>Xylariaceae</taxon>
        <taxon>Xylaria</taxon>
    </lineage>
</organism>
<evidence type="ECO:0000256" key="9">
    <source>
        <dbReference type="ARBA" id="ARBA00023034"/>
    </source>
</evidence>
<dbReference type="CDD" id="cd07295">
    <property type="entry name" value="PX_Grd19"/>
    <property type="match status" value="1"/>
</dbReference>